<evidence type="ECO:0000256" key="2">
    <source>
        <dbReference type="SAM" id="SignalP"/>
    </source>
</evidence>
<name>A0A0E0B1X1_9ORYZ</name>
<dbReference type="HOGENOM" id="CLU_2254354_0_0_1"/>
<dbReference type="Proteomes" id="UP000026961">
    <property type="component" value="Chromosome 9"/>
</dbReference>
<evidence type="ECO:0000313" key="3">
    <source>
        <dbReference type="EnsemblPlants" id="OGLUM09G07570.1"/>
    </source>
</evidence>
<reference evidence="3" key="2">
    <citation type="submission" date="2018-05" db="EMBL/GenBank/DDBJ databases">
        <title>OgluRS3 (Oryza glumaepatula Reference Sequence Version 3).</title>
        <authorList>
            <person name="Zhang J."/>
            <person name="Kudrna D."/>
            <person name="Lee S."/>
            <person name="Talag J."/>
            <person name="Welchert J."/>
            <person name="Wing R.A."/>
        </authorList>
    </citation>
    <scope>NUCLEOTIDE SEQUENCE [LARGE SCALE GENOMIC DNA]</scope>
</reference>
<organism evidence="3">
    <name type="scientific">Oryza glumipatula</name>
    <dbReference type="NCBI Taxonomy" id="40148"/>
    <lineage>
        <taxon>Eukaryota</taxon>
        <taxon>Viridiplantae</taxon>
        <taxon>Streptophyta</taxon>
        <taxon>Embryophyta</taxon>
        <taxon>Tracheophyta</taxon>
        <taxon>Spermatophyta</taxon>
        <taxon>Magnoliopsida</taxon>
        <taxon>Liliopsida</taxon>
        <taxon>Poales</taxon>
        <taxon>Poaceae</taxon>
        <taxon>BOP clade</taxon>
        <taxon>Oryzoideae</taxon>
        <taxon>Oryzeae</taxon>
        <taxon>Oryzinae</taxon>
        <taxon>Oryza</taxon>
    </lineage>
</organism>
<protein>
    <submittedName>
        <fullName evidence="3">Uncharacterized protein</fullName>
    </submittedName>
</protein>
<keyword evidence="2" id="KW-0732">Signal</keyword>
<evidence type="ECO:0000256" key="1">
    <source>
        <dbReference type="SAM" id="MobiDB-lite"/>
    </source>
</evidence>
<accession>A0A0E0B1X1</accession>
<keyword evidence="4" id="KW-1185">Reference proteome</keyword>
<feature type="signal peptide" evidence="2">
    <location>
        <begin position="1"/>
        <end position="29"/>
    </location>
</feature>
<sequence length="104" mass="11964">MTAVHAVRLPHRMLSWLRLAVAQPRLADARPCQAPSGGNTTVKPGKERNKNKNKEYEIKRGKSGEAVSARRREERFYMIDQDQSKNSFHISASNWELKVMKMKI</sequence>
<feature type="chain" id="PRO_5002354226" evidence="2">
    <location>
        <begin position="30"/>
        <end position="104"/>
    </location>
</feature>
<dbReference type="AlphaFoldDB" id="A0A0E0B1X1"/>
<dbReference type="Gramene" id="OGLUM09G07570.1">
    <property type="protein sequence ID" value="OGLUM09G07570.1"/>
    <property type="gene ID" value="OGLUM09G07570"/>
</dbReference>
<reference evidence="3" key="1">
    <citation type="submission" date="2015-04" db="UniProtKB">
        <authorList>
            <consortium name="EnsemblPlants"/>
        </authorList>
    </citation>
    <scope>IDENTIFICATION</scope>
</reference>
<feature type="region of interest" description="Disordered" evidence="1">
    <location>
        <begin position="29"/>
        <end position="65"/>
    </location>
</feature>
<proteinExistence type="predicted"/>
<evidence type="ECO:0000313" key="4">
    <source>
        <dbReference type="Proteomes" id="UP000026961"/>
    </source>
</evidence>
<feature type="compositionally biased region" description="Basic and acidic residues" evidence="1">
    <location>
        <begin position="44"/>
        <end position="65"/>
    </location>
</feature>
<dbReference type="EnsemblPlants" id="OGLUM09G07570.1">
    <property type="protein sequence ID" value="OGLUM09G07570.1"/>
    <property type="gene ID" value="OGLUM09G07570"/>
</dbReference>